<dbReference type="GO" id="GO:0009882">
    <property type="term" value="F:blue light photoreceptor activity"/>
    <property type="evidence" value="ECO:0007669"/>
    <property type="project" value="InterPro"/>
</dbReference>
<evidence type="ECO:0000259" key="1">
    <source>
        <dbReference type="PROSITE" id="PS50925"/>
    </source>
</evidence>
<dbReference type="InterPro" id="IPR007024">
    <property type="entry name" value="BLUF_domain"/>
</dbReference>
<keyword evidence="3" id="KW-1185">Reference proteome</keyword>
<dbReference type="SMART" id="SM01034">
    <property type="entry name" value="BLUF"/>
    <property type="match status" value="1"/>
</dbReference>
<dbReference type="EMBL" id="FXAM01000001">
    <property type="protein sequence ID" value="SMF94109.1"/>
    <property type="molecule type" value="Genomic_DNA"/>
</dbReference>
<gene>
    <name evidence="2" type="ORF">SAMN02949497_1416</name>
</gene>
<protein>
    <submittedName>
        <fullName evidence="2">Sensors of blue-light using FAD</fullName>
    </submittedName>
</protein>
<dbReference type="Pfam" id="PF04940">
    <property type="entry name" value="BLUF"/>
    <property type="match status" value="1"/>
</dbReference>
<sequence>MLVQVIYASRAIRPFSDRDLVLLLRKSRDRNRRHGITGMLVYQEPIFLQVLEGEAGELEPVWRDIAADPRHGQIVELRSGPVESRDYGEWSMGFFNASWNGCAALAGYTRFLDLDFSPEGFAMAPERAIAFMRWIRDAGMGL</sequence>
<dbReference type="InterPro" id="IPR036046">
    <property type="entry name" value="Acylphosphatase-like_dom_sf"/>
</dbReference>
<dbReference type="STRING" id="1760988.SAMN02949497_1416"/>
<accession>A0A1Y6CTY1</accession>
<reference evidence="2 3" key="1">
    <citation type="submission" date="2016-12" db="EMBL/GenBank/DDBJ databases">
        <authorList>
            <person name="Song W.-J."/>
            <person name="Kurnit D.M."/>
        </authorList>
    </citation>
    <scope>NUCLEOTIDE SEQUENCE [LARGE SCALE GENOMIC DNA]</scope>
    <source>
        <strain evidence="2 3">175</strain>
    </source>
</reference>
<organism evidence="2 3">
    <name type="scientific">Methylomagnum ishizawai</name>
    <dbReference type="NCBI Taxonomy" id="1760988"/>
    <lineage>
        <taxon>Bacteria</taxon>
        <taxon>Pseudomonadati</taxon>
        <taxon>Pseudomonadota</taxon>
        <taxon>Gammaproteobacteria</taxon>
        <taxon>Methylococcales</taxon>
        <taxon>Methylococcaceae</taxon>
        <taxon>Methylomagnum</taxon>
    </lineage>
</organism>
<dbReference type="Gene3D" id="3.30.70.100">
    <property type="match status" value="1"/>
</dbReference>
<dbReference type="AlphaFoldDB" id="A0A1Y6CTY1"/>
<feature type="domain" description="BLUF" evidence="1">
    <location>
        <begin position="2"/>
        <end position="93"/>
    </location>
</feature>
<dbReference type="GO" id="GO:0071949">
    <property type="term" value="F:FAD binding"/>
    <property type="evidence" value="ECO:0007669"/>
    <property type="project" value="InterPro"/>
</dbReference>
<dbReference type="PROSITE" id="PS50925">
    <property type="entry name" value="BLUF"/>
    <property type="match status" value="1"/>
</dbReference>
<name>A0A1Y6CTY1_9GAMM</name>
<evidence type="ECO:0000313" key="3">
    <source>
        <dbReference type="Proteomes" id="UP000192923"/>
    </source>
</evidence>
<dbReference type="Proteomes" id="UP000192923">
    <property type="component" value="Unassembled WGS sequence"/>
</dbReference>
<dbReference type="SUPFAM" id="SSF54975">
    <property type="entry name" value="Acylphosphatase/BLUF domain-like"/>
    <property type="match status" value="1"/>
</dbReference>
<proteinExistence type="predicted"/>
<evidence type="ECO:0000313" key="2">
    <source>
        <dbReference type="EMBL" id="SMF94109.1"/>
    </source>
</evidence>